<evidence type="ECO:0000259" key="4">
    <source>
        <dbReference type="PROSITE" id="PS50111"/>
    </source>
</evidence>
<evidence type="ECO:0000256" key="1">
    <source>
        <dbReference type="ARBA" id="ARBA00023224"/>
    </source>
</evidence>
<dbReference type="Proteomes" id="UP000198855">
    <property type="component" value="Unassembled WGS sequence"/>
</dbReference>
<accession>A0A1I1Z1N9</accession>
<feature type="transmembrane region" description="Helical" evidence="3">
    <location>
        <begin position="142"/>
        <end position="159"/>
    </location>
</feature>
<dbReference type="SMART" id="SM00283">
    <property type="entry name" value="MA"/>
    <property type="match status" value="1"/>
</dbReference>
<dbReference type="Gene3D" id="1.10.287.950">
    <property type="entry name" value="Methyl-accepting chemotaxis protein"/>
    <property type="match status" value="1"/>
</dbReference>
<keyword evidence="3" id="KW-0472">Membrane</keyword>
<dbReference type="SUPFAM" id="SSF58104">
    <property type="entry name" value="Methyl-accepting chemotaxis protein (MCP) signaling domain"/>
    <property type="match status" value="1"/>
</dbReference>
<dbReference type="OrthoDB" id="2166737at2"/>
<feature type="transmembrane region" description="Helical" evidence="3">
    <location>
        <begin position="39"/>
        <end position="59"/>
    </location>
</feature>
<evidence type="ECO:0000256" key="3">
    <source>
        <dbReference type="SAM" id="Phobius"/>
    </source>
</evidence>
<organism evidence="5 6">
    <name type="scientific">Paenibacillus catalpae</name>
    <dbReference type="NCBI Taxonomy" id="1045775"/>
    <lineage>
        <taxon>Bacteria</taxon>
        <taxon>Bacillati</taxon>
        <taxon>Bacillota</taxon>
        <taxon>Bacilli</taxon>
        <taxon>Bacillales</taxon>
        <taxon>Paenibacillaceae</taxon>
        <taxon>Paenibacillus</taxon>
    </lineage>
</organism>
<sequence>MTRDQIVLDKRNRLFVKILWGLLALGLLADIGAGLGTDMIVLLAIVGLISCGIATFMTYKRILVQYIMYVVPIILTALTVLLIVSDPHPIISTYFLVYVNIAVMTLYADYKPIIFTGILSMGVSTYIFLDPDLQQQLFPNDSLVYLFLYLIFATVALSFSAKFSQRLQEDVTAERRDALESKELAEKVVDKLKSMILILGEFSSEQKGTVESTGQISREVTTTFAEMSASIEKQTSMVLNVSDSAHTIETAVSQLREGSTQLQQYSSDTAVLTVEGNELIQTLTADVNSVKAIIAQTVSLMEQLIEQNEQVSSIVGSIREISEQTNLLSLNAAIEAARAGEHGRGFAVVAGEVRKLADNANIAAGEITNILGTIHASITAVSEKVHLGQQAVDTSYEASQKVEGIIRRINSNTEQVKQQSDTVGESSQQLYVQYSSISDEMTGMAAITEQNMASVEEVCASMETQDVKIGHLVEGYSQLDVLISELKQLVEPKQTAK</sequence>
<keyword evidence="6" id="KW-1185">Reference proteome</keyword>
<evidence type="ECO:0000256" key="2">
    <source>
        <dbReference type="PROSITE-ProRule" id="PRU00284"/>
    </source>
</evidence>
<dbReference type="InterPro" id="IPR004089">
    <property type="entry name" value="MCPsignal_dom"/>
</dbReference>
<evidence type="ECO:0000313" key="6">
    <source>
        <dbReference type="Proteomes" id="UP000198855"/>
    </source>
</evidence>
<dbReference type="Pfam" id="PF00015">
    <property type="entry name" value="MCPsignal"/>
    <property type="match status" value="1"/>
</dbReference>
<dbReference type="PANTHER" id="PTHR32089:SF112">
    <property type="entry name" value="LYSOZYME-LIKE PROTEIN-RELATED"/>
    <property type="match status" value="1"/>
</dbReference>
<dbReference type="RefSeq" id="WP_091186066.1">
    <property type="nucleotide sequence ID" value="NZ_FOMT01000002.1"/>
</dbReference>
<feature type="transmembrane region" description="Helical" evidence="3">
    <location>
        <begin position="14"/>
        <end position="33"/>
    </location>
</feature>
<dbReference type="PROSITE" id="PS50111">
    <property type="entry name" value="CHEMOTAXIS_TRANSDUC_2"/>
    <property type="match status" value="1"/>
</dbReference>
<dbReference type="STRING" id="1045775.SAMN05216378_2914"/>
<dbReference type="PANTHER" id="PTHR32089">
    <property type="entry name" value="METHYL-ACCEPTING CHEMOTAXIS PROTEIN MCPB"/>
    <property type="match status" value="1"/>
</dbReference>
<reference evidence="6" key="1">
    <citation type="submission" date="2016-10" db="EMBL/GenBank/DDBJ databases">
        <authorList>
            <person name="Varghese N."/>
            <person name="Submissions S."/>
        </authorList>
    </citation>
    <scope>NUCLEOTIDE SEQUENCE [LARGE SCALE GENOMIC DNA]</scope>
    <source>
        <strain evidence="6">CGMCC 1.10784</strain>
    </source>
</reference>
<feature type="domain" description="Methyl-accepting transducer" evidence="4">
    <location>
        <begin position="209"/>
        <end position="466"/>
    </location>
</feature>
<protein>
    <submittedName>
        <fullName evidence="5">Methyl-accepting chemotaxis protein</fullName>
    </submittedName>
</protein>
<name>A0A1I1Z1N9_9BACL</name>
<dbReference type="GO" id="GO:0016020">
    <property type="term" value="C:membrane"/>
    <property type="evidence" value="ECO:0007669"/>
    <property type="project" value="InterPro"/>
</dbReference>
<feature type="transmembrane region" description="Helical" evidence="3">
    <location>
        <begin position="66"/>
        <end position="84"/>
    </location>
</feature>
<feature type="transmembrane region" description="Helical" evidence="3">
    <location>
        <begin position="90"/>
        <end position="108"/>
    </location>
</feature>
<keyword evidence="3" id="KW-1133">Transmembrane helix</keyword>
<dbReference type="GO" id="GO:0007165">
    <property type="term" value="P:signal transduction"/>
    <property type="evidence" value="ECO:0007669"/>
    <property type="project" value="UniProtKB-KW"/>
</dbReference>
<keyword evidence="1 2" id="KW-0807">Transducer</keyword>
<feature type="transmembrane region" description="Helical" evidence="3">
    <location>
        <begin position="113"/>
        <end position="130"/>
    </location>
</feature>
<gene>
    <name evidence="5" type="ORF">SAMN05216378_2914</name>
</gene>
<dbReference type="EMBL" id="FOMT01000002">
    <property type="protein sequence ID" value="SFE25617.1"/>
    <property type="molecule type" value="Genomic_DNA"/>
</dbReference>
<proteinExistence type="predicted"/>
<keyword evidence="3" id="KW-0812">Transmembrane</keyword>
<evidence type="ECO:0000313" key="5">
    <source>
        <dbReference type="EMBL" id="SFE25617.1"/>
    </source>
</evidence>
<dbReference type="AlphaFoldDB" id="A0A1I1Z1N9"/>